<evidence type="ECO:0000259" key="1">
    <source>
        <dbReference type="SMART" id="SM00923"/>
    </source>
</evidence>
<dbReference type="EMBL" id="JBHSPB010000014">
    <property type="protein sequence ID" value="MFC5722993.1"/>
    <property type="molecule type" value="Genomic_DNA"/>
</dbReference>
<dbReference type="Gene3D" id="3.90.820.10">
    <property type="entry name" value="Structural Genomics, Unknown Function 30-nov-00 1gh9 Mol_id"/>
    <property type="match status" value="1"/>
</dbReference>
<dbReference type="RefSeq" id="WP_390318846.1">
    <property type="nucleotide sequence ID" value="NZ_JBHSPB010000014.1"/>
</dbReference>
<dbReference type="InterPro" id="IPR005153">
    <property type="entry name" value="MbtH-like_dom"/>
</dbReference>
<reference evidence="3" key="1">
    <citation type="journal article" date="2019" name="Int. J. Syst. Evol. Microbiol.">
        <title>The Global Catalogue of Microorganisms (GCM) 10K type strain sequencing project: providing services to taxonomists for standard genome sequencing and annotation.</title>
        <authorList>
            <consortium name="The Broad Institute Genomics Platform"/>
            <consortium name="The Broad Institute Genome Sequencing Center for Infectious Disease"/>
            <person name="Wu L."/>
            <person name="Ma J."/>
        </authorList>
    </citation>
    <scope>NUCLEOTIDE SEQUENCE [LARGE SCALE GENOMIC DNA]</scope>
    <source>
        <strain evidence="3">CGMCC 4.7304</strain>
    </source>
</reference>
<dbReference type="InterPro" id="IPR038020">
    <property type="entry name" value="MbtH-like_sf"/>
</dbReference>
<keyword evidence="3" id="KW-1185">Reference proteome</keyword>
<organism evidence="2 3">
    <name type="scientific">Streptomyces gamaensis</name>
    <dbReference type="NCBI Taxonomy" id="1763542"/>
    <lineage>
        <taxon>Bacteria</taxon>
        <taxon>Bacillati</taxon>
        <taxon>Actinomycetota</taxon>
        <taxon>Actinomycetes</taxon>
        <taxon>Kitasatosporales</taxon>
        <taxon>Streptomycetaceae</taxon>
        <taxon>Streptomyces</taxon>
    </lineage>
</organism>
<dbReference type="PANTHER" id="PTHR38444">
    <property type="entry name" value="ENTEROBACTIN BIOSYNTHESIS PROTEIN YBDZ"/>
    <property type="match status" value="1"/>
</dbReference>
<gene>
    <name evidence="2" type="ORF">ACFP1Z_22765</name>
</gene>
<proteinExistence type="predicted"/>
<protein>
    <submittedName>
        <fullName evidence="2">MbtH family protein</fullName>
    </submittedName>
</protein>
<dbReference type="InterPro" id="IPR037407">
    <property type="entry name" value="MLP_fam"/>
</dbReference>
<dbReference type="Proteomes" id="UP001596083">
    <property type="component" value="Unassembled WGS sequence"/>
</dbReference>
<dbReference type="Pfam" id="PF03621">
    <property type="entry name" value="MbtH"/>
    <property type="match status" value="1"/>
</dbReference>
<feature type="domain" description="MbtH-like" evidence="1">
    <location>
        <begin position="3"/>
        <end position="53"/>
    </location>
</feature>
<comment type="caution">
    <text evidence="2">The sequence shown here is derived from an EMBL/GenBank/DDBJ whole genome shotgun (WGS) entry which is preliminary data.</text>
</comment>
<evidence type="ECO:0000313" key="2">
    <source>
        <dbReference type="EMBL" id="MFC5722993.1"/>
    </source>
</evidence>
<accession>A0ABW0Z5B2</accession>
<dbReference type="SUPFAM" id="SSF160582">
    <property type="entry name" value="MbtH-like"/>
    <property type="match status" value="1"/>
</dbReference>
<dbReference type="PANTHER" id="PTHR38444:SF1">
    <property type="entry name" value="ENTEROBACTIN BIOSYNTHESIS PROTEIN YBDZ"/>
    <property type="match status" value="1"/>
</dbReference>
<name>A0ABW0Z5B2_9ACTN</name>
<dbReference type="SMART" id="SM00923">
    <property type="entry name" value="MbtH"/>
    <property type="match status" value="1"/>
</dbReference>
<evidence type="ECO:0000313" key="3">
    <source>
        <dbReference type="Proteomes" id="UP001596083"/>
    </source>
</evidence>
<sequence>MPNPFEDERSAYLVLTNAEHQYSLWPATLGVPAGWSVDFGPADRKSSLDHIETHWLDMRPKSAQNGE</sequence>